<dbReference type="InterPro" id="IPR052705">
    <property type="entry name" value="Gliding_Motility_GTPase"/>
</dbReference>
<accession>A0A8J4DSI2</accession>
<dbReference type="Gene3D" id="3.40.50.300">
    <property type="entry name" value="P-loop containing nucleotide triphosphate hydrolases"/>
    <property type="match status" value="1"/>
</dbReference>
<dbReference type="EMBL" id="BOPF01000022">
    <property type="protein sequence ID" value="GIJ48729.1"/>
    <property type="molecule type" value="Genomic_DNA"/>
</dbReference>
<dbReference type="Pfam" id="PF03029">
    <property type="entry name" value="ATP_bind_1"/>
    <property type="match status" value="1"/>
</dbReference>
<gene>
    <name evidence="5" type="ORF">Val02_56150</name>
</gene>
<dbReference type="CDD" id="cd00882">
    <property type="entry name" value="Ras_like_GTPase"/>
    <property type="match status" value="1"/>
</dbReference>
<dbReference type="SUPFAM" id="SSF52540">
    <property type="entry name" value="P-loop containing nucleoside triphosphate hydrolases"/>
    <property type="match status" value="1"/>
</dbReference>
<dbReference type="PANTHER" id="PTHR42708">
    <property type="entry name" value="ATP/GTP-BINDING PROTEIN-RELATED"/>
    <property type="match status" value="1"/>
</dbReference>
<dbReference type="GO" id="GO:0005524">
    <property type="term" value="F:ATP binding"/>
    <property type="evidence" value="ECO:0007669"/>
    <property type="project" value="UniProtKB-KW"/>
</dbReference>
<keyword evidence="6" id="KW-1185">Reference proteome</keyword>
<evidence type="ECO:0000256" key="2">
    <source>
        <dbReference type="ARBA" id="ARBA00022741"/>
    </source>
</evidence>
<dbReference type="GO" id="GO:0016787">
    <property type="term" value="F:hydrolase activity"/>
    <property type="evidence" value="ECO:0007669"/>
    <property type="project" value="UniProtKB-KW"/>
</dbReference>
<dbReference type="AlphaFoldDB" id="A0A8J4DSI2"/>
<evidence type="ECO:0000256" key="3">
    <source>
        <dbReference type="ARBA" id="ARBA00022801"/>
    </source>
</evidence>
<keyword evidence="3" id="KW-0378">Hydrolase</keyword>
<dbReference type="InterPro" id="IPR027417">
    <property type="entry name" value="P-loop_NTPase"/>
</dbReference>
<evidence type="ECO:0000256" key="1">
    <source>
        <dbReference type="ARBA" id="ARBA00005290"/>
    </source>
</evidence>
<dbReference type="Proteomes" id="UP000619260">
    <property type="component" value="Unassembled WGS sequence"/>
</dbReference>
<organism evidence="5 6">
    <name type="scientific">Virgisporangium aliadipatigenens</name>
    <dbReference type="NCBI Taxonomy" id="741659"/>
    <lineage>
        <taxon>Bacteria</taxon>
        <taxon>Bacillati</taxon>
        <taxon>Actinomycetota</taxon>
        <taxon>Actinomycetes</taxon>
        <taxon>Micromonosporales</taxon>
        <taxon>Micromonosporaceae</taxon>
        <taxon>Virgisporangium</taxon>
    </lineage>
</organism>
<keyword evidence="4" id="KW-0342">GTP-binding</keyword>
<reference evidence="5" key="1">
    <citation type="submission" date="2021-01" db="EMBL/GenBank/DDBJ databases">
        <title>Whole genome shotgun sequence of Virgisporangium aliadipatigenens NBRC 105644.</title>
        <authorList>
            <person name="Komaki H."/>
            <person name="Tamura T."/>
        </authorList>
    </citation>
    <scope>NUCLEOTIDE SEQUENCE</scope>
    <source>
        <strain evidence="5">NBRC 105644</strain>
    </source>
</reference>
<dbReference type="GO" id="GO:0005525">
    <property type="term" value="F:GTP binding"/>
    <property type="evidence" value="ECO:0007669"/>
    <property type="project" value="UniProtKB-KW"/>
</dbReference>
<comment type="caution">
    <text evidence="5">The sequence shown here is derived from an EMBL/GenBank/DDBJ whole genome shotgun (WGS) entry which is preliminary data.</text>
</comment>
<evidence type="ECO:0000313" key="5">
    <source>
        <dbReference type="EMBL" id="GIJ48729.1"/>
    </source>
</evidence>
<keyword evidence="5" id="KW-0067">ATP-binding</keyword>
<name>A0A8J4DSI2_9ACTN</name>
<dbReference type="PANTHER" id="PTHR42708:SF1">
    <property type="entry name" value="GLIDING MOTILITY PROTEIN MGLA"/>
    <property type="match status" value="1"/>
</dbReference>
<evidence type="ECO:0000256" key="4">
    <source>
        <dbReference type="ARBA" id="ARBA00023134"/>
    </source>
</evidence>
<dbReference type="RefSeq" id="WP_203902209.1">
    <property type="nucleotide sequence ID" value="NZ_BOPF01000022.1"/>
</dbReference>
<comment type="similarity">
    <text evidence="1">Belongs to the GPN-loop GTPase family.</text>
</comment>
<protein>
    <submittedName>
        <fullName evidence="5">ATP-binding protein</fullName>
    </submittedName>
</protein>
<dbReference type="InterPro" id="IPR004130">
    <property type="entry name" value="Gpn"/>
</dbReference>
<proteinExistence type="inferred from homology"/>
<keyword evidence="2" id="KW-0547">Nucleotide-binding</keyword>
<sequence>MGYPQSHEPAAPTPIKIVVAGGFGVGKTTTVGVISDTPPLTTEAAMTDVAAHVDRTGDVPDKTTTTVAIDFGTIRLDQGLKLYLFGTPGQDRFGFMWHDICVGALGALVIVDTRRLDDCYPAVDYFEQARIPFVIAVNLFHGRLAHSLEEVRWALAVNGDTPLTTFDARSRQSVRDALLTVCRHALQRATAAA</sequence>
<evidence type="ECO:0000313" key="6">
    <source>
        <dbReference type="Proteomes" id="UP000619260"/>
    </source>
</evidence>